<comment type="function">
    <text evidence="7">Catalyzes the decarboxylation of L-3,4-dihydroxyphenylalanine (DOPA) to dopamine and L-5-hydroxytryptophan to serotonin.</text>
</comment>
<comment type="subunit">
    <text evidence="2">Homodimer.</text>
</comment>
<reference evidence="13 14" key="1">
    <citation type="submission" date="2024-02" db="EMBL/GenBank/DDBJ databases">
        <authorList>
            <person name="Daric V."/>
            <person name="Darras S."/>
        </authorList>
    </citation>
    <scope>NUCLEOTIDE SEQUENCE [LARGE SCALE GENOMIC DNA]</scope>
</reference>
<evidence type="ECO:0000256" key="4">
    <source>
        <dbReference type="ARBA" id="ARBA00022793"/>
    </source>
</evidence>
<comment type="pathway">
    <text evidence="8">Catecholamine biosynthesis; dopamine biosynthesis; dopamine from L-tyrosine: step 2/2.</text>
</comment>
<dbReference type="InterPro" id="IPR002129">
    <property type="entry name" value="PyrdxlP-dep_de-COase"/>
</dbReference>
<keyword evidence="3" id="KW-0127">Catecholamine biosynthesis</keyword>
<sequence length="338" mass="37758">MGLETPEFREAAHRIIDRIIDYHEELQCGGVTIPAVEPGFMKERLPNVGPEKKESWLTVFDDFENVVIGGTVHWISSNYFGYFPSGVSYPSMLGDIQCSSTANIGFSWTSSPSCTELETVMMDWLAKALNLPDFFLHNRRGPGGGVIQGSASESTLITLLAARNKVIREELSRDPKQSIHEITARMVAYASRYSHSSVERASKVALVTMRLLDVDEHISVNGSILQEAIEEDRKQRKIPMFVCATIGTTSCCTYDNLMELEPICENENIWLHVDAAYAGSALLCPEYRYIAQGLQVGRFQVFIFISNICGNDAEKCNNENSHVVFRTSRRLILISKSG</sequence>
<dbReference type="InterPro" id="IPR015424">
    <property type="entry name" value="PyrdxlP-dep_Trfase"/>
</dbReference>
<dbReference type="Gene3D" id="1.20.1340.10">
    <property type="entry name" value="dopa decarboxylase, N-terminal domain"/>
    <property type="match status" value="1"/>
</dbReference>
<dbReference type="Gene3D" id="3.40.640.10">
    <property type="entry name" value="Type I PLP-dependent aspartate aminotransferase-like (Major domain)"/>
    <property type="match status" value="1"/>
</dbReference>
<evidence type="ECO:0000256" key="2">
    <source>
        <dbReference type="ARBA" id="ARBA00011738"/>
    </source>
</evidence>
<organism evidence="13 14">
    <name type="scientific">Clavelina lepadiformis</name>
    <name type="common">Light-bulb sea squirt</name>
    <name type="synonym">Ascidia lepadiformis</name>
    <dbReference type="NCBI Taxonomy" id="159417"/>
    <lineage>
        <taxon>Eukaryota</taxon>
        <taxon>Metazoa</taxon>
        <taxon>Chordata</taxon>
        <taxon>Tunicata</taxon>
        <taxon>Ascidiacea</taxon>
        <taxon>Aplousobranchia</taxon>
        <taxon>Clavelinidae</taxon>
        <taxon>Clavelina</taxon>
    </lineage>
</organism>
<evidence type="ECO:0000256" key="12">
    <source>
        <dbReference type="RuleBase" id="RU000382"/>
    </source>
</evidence>
<proteinExistence type="inferred from homology"/>
<dbReference type="InterPro" id="IPR015421">
    <property type="entry name" value="PyrdxlP-dep_Trfase_major"/>
</dbReference>
<dbReference type="Proteomes" id="UP001642483">
    <property type="component" value="Unassembled WGS sequence"/>
</dbReference>
<evidence type="ECO:0000256" key="11">
    <source>
        <dbReference type="ARBA" id="ARBA00041275"/>
    </source>
</evidence>
<evidence type="ECO:0000256" key="6">
    <source>
        <dbReference type="ARBA" id="ARBA00023239"/>
    </source>
</evidence>
<evidence type="ECO:0000313" key="13">
    <source>
        <dbReference type="EMBL" id="CAK8682671.1"/>
    </source>
</evidence>
<gene>
    <name evidence="13" type="ORF">CVLEPA_LOCUS13316</name>
</gene>
<dbReference type="Pfam" id="PF00282">
    <property type="entry name" value="Pyridoxal_deC"/>
    <property type="match status" value="1"/>
</dbReference>
<evidence type="ECO:0000256" key="7">
    <source>
        <dbReference type="ARBA" id="ARBA00037256"/>
    </source>
</evidence>
<evidence type="ECO:0000256" key="3">
    <source>
        <dbReference type="ARBA" id="ARBA00022584"/>
    </source>
</evidence>
<evidence type="ECO:0000256" key="8">
    <source>
        <dbReference type="ARBA" id="ARBA00037889"/>
    </source>
</evidence>
<evidence type="ECO:0000256" key="9">
    <source>
        <dbReference type="ARBA" id="ARBA00038886"/>
    </source>
</evidence>
<dbReference type="EC" id="4.1.1.28" evidence="9"/>
<comment type="caution">
    <text evidence="13">The sequence shown here is derived from an EMBL/GenBank/DDBJ whole genome shotgun (WGS) entry which is preliminary data.</text>
</comment>
<evidence type="ECO:0000256" key="5">
    <source>
        <dbReference type="ARBA" id="ARBA00022898"/>
    </source>
</evidence>
<keyword evidence="4" id="KW-0210">Decarboxylase</keyword>
<evidence type="ECO:0000256" key="1">
    <source>
        <dbReference type="ARBA" id="ARBA00001933"/>
    </source>
</evidence>
<name>A0ABP0FSP9_CLALP</name>
<dbReference type="PANTHER" id="PTHR11999">
    <property type="entry name" value="GROUP II PYRIDOXAL-5-PHOSPHATE DECARBOXYLASE"/>
    <property type="match status" value="1"/>
</dbReference>
<keyword evidence="14" id="KW-1185">Reference proteome</keyword>
<comment type="cofactor">
    <cofactor evidence="1 12">
        <name>pyridoxal 5'-phosphate</name>
        <dbReference type="ChEBI" id="CHEBI:597326"/>
    </cofactor>
</comment>
<keyword evidence="5 12" id="KW-0663">Pyridoxal phosphate</keyword>
<keyword evidence="6 12" id="KW-0456">Lyase</keyword>
<dbReference type="PRINTS" id="PR00800">
    <property type="entry name" value="YHDCRBOXLASE"/>
</dbReference>
<comment type="similarity">
    <text evidence="12">Belongs to the group II decarboxylase family.</text>
</comment>
<dbReference type="InterPro" id="IPR010977">
    <property type="entry name" value="Aromatic_deC"/>
</dbReference>
<dbReference type="SUPFAM" id="SSF53383">
    <property type="entry name" value="PLP-dependent transferases"/>
    <property type="match status" value="1"/>
</dbReference>
<accession>A0ABP0FSP9</accession>
<evidence type="ECO:0000256" key="10">
    <source>
        <dbReference type="ARBA" id="ARBA00040968"/>
    </source>
</evidence>
<protein>
    <recommendedName>
        <fullName evidence="10">Aromatic-L-amino-acid decarboxylase</fullName>
        <ecNumber evidence="9">4.1.1.28</ecNumber>
    </recommendedName>
    <alternativeName>
        <fullName evidence="11">DOPA decarboxylase</fullName>
    </alternativeName>
</protein>
<dbReference type="EMBL" id="CAWYQH010000096">
    <property type="protein sequence ID" value="CAK8682671.1"/>
    <property type="molecule type" value="Genomic_DNA"/>
</dbReference>
<evidence type="ECO:0000313" key="14">
    <source>
        <dbReference type="Proteomes" id="UP001642483"/>
    </source>
</evidence>
<dbReference type="PANTHER" id="PTHR11999:SF167">
    <property type="entry name" value="AROMATIC-L-AMINO-ACID DECARBOXYLASE"/>
    <property type="match status" value="1"/>
</dbReference>